<sequence length="165" mass="17942">MATGAGGQPSRGWYALAITSPTDFPPFINSNPDTLPTIASSSSNYANTMKLVEGNKVMHPTIIEAIPLKPEKLINRVPRIKWTKDKIEAETTKIIAWISFPNMLPTYFVKENLFSLALAVGKPLQLDAATINKIGPSCAKIIVLVDLVAGLSYLVIMDIENDETG</sequence>
<evidence type="ECO:0008006" key="3">
    <source>
        <dbReference type="Google" id="ProtNLM"/>
    </source>
</evidence>
<name>A0ABS8W341_DATST</name>
<keyword evidence="2" id="KW-1185">Reference proteome</keyword>
<dbReference type="PANTHER" id="PTHR31286:SF79">
    <property type="entry name" value="N-6 ADENINE-SPECIFIC DNA METHYLASE"/>
    <property type="match status" value="1"/>
</dbReference>
<dbReference type="InterPro" id="IPR040256">
    <property type="entry name" value="At4g02000-like"/>
</dbReference>
<comment type="caution">
    <text evidence="1">The sequence shown here is derived from an EMBL/GenBank/DDBJ whole genome shotgun (WGS) entry which is preliminary data.</text>
</comment>
<evidence type="ECO:0000313" key="2">
    <source>
        <dbReference type="Proteomes" id="UP000823775"/>
    </source>
</evidence>
<reference evidence="1 2" key="1">
    <citation type="journal article" date="2021" name="BMC Genomics">
        <title>Datura genome reveals duplications of psychoactive alkaloid biosynthetic genes and high mutation rate following tissue culture.</title>
        <authorList>
            <person name="Rajewski A."/>
            <person name="Carter-House D."/>
            <person name="Stajich J."/>
            <person name="Litt A."/>
        </authorList>
    </citation>
    <scope>NUCLEOTIDE SEQUENCE [LARGE SCALE GENOMIC DNA]</scope>
    <source>
        <strain evidence="1">AR-01</strain>
    </source>
</reference>
<dbReference type="PANTHER" id="PTHR31286">
    <property type="entry name" value="GLYCINE-RICH CELL WALL STRUCTURAL PROTEIN 1.8-LIKE"/>
    <property type="match status" value="1"/>
</dbReference>
<evidence type="ECO:0000313" key="1">
    <source>
        <dbReference type="EMBL" id="MCE2055306.1"/>
    </source>
</evidence>
<organism evidence="1 2">
    <name type="scientific">Datura stramonium</name>
    <name type="common">Jimsonweed</name>
    <name type="synonym">Common thornapple</name>
    <dbReference type="NCBI Taxonomy" id="4076"/>
    <lineage>
        <taxon>Eukaryota</taxon>
        <taxon>Viridiplantae</taxon>
        <taxon>Streptophyta</taxon>
        <taxon>Embryophyta</taxon>
        <taxon>Tracheophyta</taxon>
        <taxon>Spermatophyta</taxon>
        <taxon>Magnoliopsida</taxon>
        <taxon>eudicotyledons</taxon>
        <taxon>Gunneridae</taxon>
        <taxon>Pentapetalae</taxon>
        <taxon>asterids</taxon>
        <taxon>lamiids</taxon>
        <taxon>Solanales</taxon>
        <taxon>Solanaceae</taxon>
        <taxon>Solanoideae</taxon>
        <taxon>Datureae</taxon>
        <taxon>Datura</taxon>
    </lineage>
</organism>
<accession>A0ABS8W341</accession>
<protein>
    <recommendedName>
        <fullName evidence="3">DUF4283 domain-containing protein</fullName>
    </recommendedName>
</protein>
<proteinExistence type="predicted"/>
<gene>
    <name evidence="1" type="ORF">HAX54_042380</name>
</gene>
<dbReference type="EMBL" id="JACEIK010006230">
    <property type="protein sequence ID" value="MCE2055306.1"/>
    <property type="molecule type" value="Genomic_DNA"/>
</dbReference>
<dbReference type="Proteomes" id="UP000823775">
    <property type="component" value="Unassembled WGS sequence"/>
</dbReference>